<organism evidence="5 6">
    <name type="scientific">Mizuhopecten yessoensis</name>
    <name type="common">Japanese scallop</name>
    <name type="synonym">Patinopecten yessoensis</name>
    <dbReference type="NCBI Taxonomy" id="6573"/>
    <lineage>
        <taxon>Eukaryota</taxon>
        <taxon>Metazoa</taxon>
        <taxon>Spiralia</taxon>
        <taxon>Lophotrochozoa</taxon>
        <taxon>Mollusca</taxon>
        <taxon>Bivalvia</taxon>
        <taxon>Autobranchia</taxon>
        <taxon>Pteriomorphia</taxon>
        <taxon>Pectinida</taxon>
        <taxon>Pectinoidea</taxon>
        <taxon>Pectinidae</taxon>
        <taxon>Mizuhopecten</taxon>
    </lineage>
</organism>
<evidence type="ECO:0000256" key="3">
    <source>
        <dbReference type="ARBA" id="ARBA00022857"/>
    </source>
</evidence>
<dbReference type="Gene3D" id="3.40.50.720">
    <property type="entry name" value="NAD(P)-binding Rossmann-like Domain"/>
    <property type="match status" value="1"/>
</dbReference>
<dbReference type="PANTHER" id="PTHR44085:SF2">
    <property type="entry name" value="SEPIAPTERIN REDUCTASE"/>
    <property type="match status" value="1"/>
</dbReference>
<dbReference type="GO" id="GO:0004757">
    <property type="term" value="F:sepiapterin reductase (NADP+) activity"/>
    <property type="evidence" value="ECO:0007669"/>
    <property type="project" value="TreeGrafter"/>
</dbReference>
<keyword evidence="3" id="KW-0521">NADP</keyword>
<gene>
    <name evidence="5" type="ORF">KP79_PYT19105</name>
</gene>
<evidence type="ECO:0000256" key="1">
    <source>
        <dbReference type="ARBA" id="ARBA00004496"/>
    </source>
</evidence>
<dbReference type="GO" id="GO:0005737">
    <property type="term" value="C:cytoplasm"/>
    <property type="evidence" value="ECO:0007669"/>
    <property type="project" value="UniProtKB-SubCell"/>
</dbReference>
<evidence type="ECO:0000256" key="4">
    <source>
        <dbReference type="ARBA" id="ARBA00023002"/>
    </source>
</evidence>
<dbReference type="InterPro" id="IPR036291">
    <property type="entry name" value="NAD(P)-bd_dom_sf"/>
</dbReference>
<dbReference type="SUPFAM" id="SSF51735">
    <property type="entry name" value="NAD(P)-binding Rossmann-fold domains"/>
    <property type="match status" value="1"/>
</dbReference>
<dbReference type="PRINTS" id="PR00081">
    <property type="entry name" value="GDHRDH"/>
</dbReference>
<proteinExistence type="predicted"/>
<reference evidence="5 6" key="1">
    <citation type="journal article" date="2017" name="Nat. Ecol. Evol.">
        <title>Scallop genome provides insights into evolution of bilaterian karyotype and development.</title>
        <authorList>
            <person name="Wang S."/>
            <person name="Zhang J."/>
            <person name="Jiao W."/>
            <person name="Li J."/>
            <person name="Xun X."/>
            <person name="Sun Y."/>
            <person name="Guo X."/>
            <person name="Huan P."/>
            <person name="Dong B."/>
            <person name="Zhang L."/>
            <person name="Hu X."/>
            <person name="Sun X."/>
            <person name="Wang J."/>
            <person name="Zhao C."/>
            <person name="Wang Y."/>
            <person name="Wang D."/>
            <person name="Huang X."/>
            <person name="Wang R."/>
            <person name="Lv J."/>
            <person name="Li Y."/>
            <person name="Zhang Z."/>
            <person name="Liu B."/>
            <person name="Lu W."/>
            <person name="Hui Y."/>
            <person name="Liang J."/>
            <person name="Zhou Z."/>
            <person name="Hou R."/>
            <person name="Li X."/>
            <person name="Liu Y."/>
            <person name="Li H."/>
            <person name="Ning X."/>
            <person name="Lin Y."/>
            <person name="Zhao L."/>
            <person name="Xing Q."/>
            <person name="Dou J."/>
            <person name="Li Y."/>
            <person name="Mao J."/>
            <person name="Guo H."/>
            <person name="Dou H."/>
            <person name="Li T."/>
            <person name="Mu C."/>
            <person name="Jiang W."/>
            <person name="Fu Q."/>
            <person name="Fu X."/>
            <person name="Miao Y."/>
            <person name="Liu J."/>
            <person name="Yu Q."/>
            <person name="Li R."/>
            <person name="Liao H."/>
            <person name="Li X."/>
            <person name="Kong Y."/>
            <person name="Jiang Z."/>
            <person name="Chourrout D."/>
            <person name="Li R."/>
            <person name="Bao Z."/>
        </authorList>
    </citation>
    <scope>NUCLEOTIDE SEQUENCE [LARGE SCALE GENOMIC DNA]</scope>
    <source>
        <strain evidence="5 6">PY_sf001</strain>
    </source>
</reference>
<keyword evidence="4" id="KW-0560">Oxidoreductase</keyword>
<protein>
    <submittedName>
        <fullName evidence="5">Sepiapterin reductase</fullName>
    </submittedName>
</protein>
<accession>A0A210PT67</accession>
<dbReference type="PANTHER" id="PTHR44085">
    <property type="entry name" value="SEPIAPTERIN REDUCTASE"/>
    <property type="match status" value="1"/>
</dbReference>
<name>A0A210PT67_MIZYE</name>
<dbReference type="Pfam" id="PF00106">
    <property type="entry name" value="adh_short"/>
    <property type="match status" value="1"/>
</dbReference>
<dbReference type="InterPro" id="IPR051721">
    <property type="entry name" value="Biopterin_syn/organic_redct"/>
</dbReference>
<dbReference type="InterPro" id="IPR002347">
    <property type="entry name" value="SDR_fam"/>
</dbReference>
<keyword evidence="6" id="KW-1185">Reference proteome</keyword>
<keyword evidence="2" id="KW-0963">Cytoplasm</keyword>
<dbReference type="Proteomes" id="UP000242188">
    <property type="component" value="Unassembled WGS sequence"/>
</dbReference>
<evidence type="ECO:0000256" key="2">
    <source>
        <dbReference type="ARBA" id="ARBA00022490"/>
    </source>
</evidence>
<comment type="caution">
    <text evidence="5">The sequence shown here is derived from an EMBL/GenBank/DDBJ whole genome shotgun (WGS) entry which is preliminary data.</text>
</comment>
<dbReference type="GO" id="GO:0006729">
    <property type="term" value="P:tetrahydrobiopterin biosynthetic process"/>
    <property type="evidence" value="ECO:0007669"/>
    <property type="project" value="TreeGrafter"/>
</dbReference>
<comment type="subcellular location">
    <subcellularLocation>
        <location evidence="1">Cytoplasm</location>
    </subcellularLocation>
</comment>
<dbReference type="EMBL" id="NEDP02005515">
    <property type="protein sequence ID" value="OWF39687.1"/>
    <property type="molecule type" value="Genomic_DNA"/>
</dbReference>
<evidence type="ECO:0000313" key="6">
    <source>
        <dbReference type="Proteomes" id="UP000242188"/>
    </source>
</evidence>
<dbReference type="OrthoDB" id="153074at2759"/>
<evidence type="ECO:0000313" key="5">
    <source>
        <dbReference type="EMBL" id="OWF39687.1"/>
    </source>
</evidence>
<sequence>MADHTNIFLKKTFVAITGASRGLGRSIALQFSVNLPANSVIVLMARNSQALESVKFEVMSVAPNIKVLVRNYDQGNLENTDYFKDIFNELLLQNDISRDDFEQYIIVHNCATIGDVTKRSLELSDSTLVRKYYDINLTGMILLNTSFFQTFSDSTKSRVVVNMTSTSTYDPLASFHLYSAGKAARDMYMRVLAVEEPSLRILTFAPGASDTDMAKEVERLCMNKPFLERLKGLRADGKLTRPDTPISKLVQILEENTFENAAYVGFVNC</sequence>
<dbReference type="STRING" id="6573.A0A210PT67"/>
<dbReference type="AlphaFoldDB" id="A0A210PT67"/>